<dbReference type="GO" id="GO:0003723">
    <property type="term" value="F:RNA binding"/>
    <property type="evidence" value="ECO:0007669"/>
    <property type="project" value="InterPro"/>
</dbReference>
<proteinExistence type="predicted"/>
<gene>
    <name evidence="2" type="ORF">thalar_01213</name>
</gene>
<protein>
    <submittedName>
        <fullName evidence="2">Ribosome-associated heat shock protein</fullName>
    </submittedName>
</protein>
<dbReference type="eggNOG" id="COG1188">
    <property type="taxonomic scope" value="Bacteria"/>
</dbReference>
<accession>S9QJ79</accession>
<comment type="caution">
    <text evidence="2">The sequence shown here is derived from an EMBL/GenBank/DDBJ whole genome shotgun (WGS) entry which is preliminary data.</text>
</comment>
<feature type="compositionally biased region" description="Basic and acidic residues" evidence="1">
    <location>
        <begin position="78"/>
        <end position="89"/>
    </location>
</feature>
<dbReference type="SUPFAM" id="SSF55174">
    <property type="entry name" value="Alpha-L RNA-binding motif"/>
    <property type="match status" value="1"/>
</dbReference>
<reference evidence="3" key="1">
    <citation type="journal article" date="2013" name="Stand. Genomic Sci.">
        <title>Genome sequence of the Litoreibacter arenae type strain (DSM 19593(T)), a member of the Roseobacter clade isolated from sea sand.</title>
        <authorList>
            <person name="Riedel T."/>
            <person name="Fiebig A."/>
            <person name="Petersen J."/>
            <person name="Gronow S."/>
            <person name="Kyrpides N.C."/>
            <person name="Goker M."/>
            <person name="Klenk H.P."/>
        </authorList>
    </citation>
    <scope>NUCLEOTIDE SEQUENCE [LARGE SCALE GENOMIC DNA]</scope>
    <source>
        <strain evidence="3">DSM 19593</strain>
    </source>
</reference>
<sequence length="89" mass="9511">MNANKVDKAATKVGVGDTLTFPQGSQIRVVEIAACGARRGPAPEAQALYLDKTPPQEPKARSPGADRVGGRPTKKDRRSLDLSRDRGLE</sequence>
<feature type="region of interest" description="Disordered" evidence="1">
    <location>
        <begin position="47"/>
        <end position="89"/>
    </location>
</feature>
<dbReference type="STRING" id="1123360.thalar_01213"/>
<evidence type="ECO:0000313" key="3">
    <source>
        <dbReference type="Proteomes" id="UP000015351"/>
    </source>
</evidence>
<dbReference type="Gene3D" id="3.10.290.10">
    <property type="entry name" value="RNA-binding S4 domain"/>
    <property type="match status" value="1"/>
</dbReference>
<evidence type="ECO:0000313" key="2">
    <source>
        <dbReference type="EMBL" id="EPX79877.1"/>
    </source>
</evidence>
<dbReference type="HOGENOM" id="CLU_101003_2_2_5"/>
<keyword evidence="2" id="KW-0346">Stress response</keyword>
<name>S9QJ79_9RHOB</name>
<organism evidence="2 3">
    <name type="scientific">Litoreibacter arenae DSM 19593</name>
    <dbReference type="NCBI Taxonomy" id="1123360"/>
    <lineage>
        <taxon>Bacteria</taxon>
        <taxon>Pseudomonadati</taxon>
        <taxon>Pseudomonadota</taxon>
        <taxon>Alphaproteobacteria</taxon>
        <taxon>Rhodobacterales</taxon>
        <taxon>Roseobacteraceae</taxon>
        <taxon>Litoreibacter</taxon>
    </lineage>
</organism>
<dbReference type="InterPro" id="IPR036986">
    <property type="entry name" value="S4_RNA-bd_sf"/>
</dbReference>
<dbReference type="Proteomes" id="UP000015351">
    <property type="component" value="Unassembled WGS sequence"/>
</dbReference>
<evidence type="ECO:0000256" key="1">
    <source>
        <dbReference type="SAM" id="MobiDB-lite"/>
    </source>
</evidence>
<dbReference type="EMBL" id="AONI01000009">
    <property type="protein sequence ID" value="EPX79877.1"/>
    <property type="molecule type" value="Genomic_DNA"/>
</dbReference>
<dbReference type="AlphaFoldDB" id="S9QJ79"/>
<keyword evidence="3" id="KW-1185">Reference proteome</keyword>
<dbReference type="PATRIC" id="fig|1123360.3.peg.1202"/>